<name>A7RX92_NEMVE</name>
<evidence type="ECO:0000256" key="1">
    <source>
        <dbReference type="ARBA" id="ARBA00004141"/>
    </source>
</evidence>
<feature type="domain" description="3-oxo-5-alpha-steroid 4-dehydrogenase C-terminal" evidence="7">
    <location>
        <begin position="10"/>
        <end position="127"/>
    </location>
</feature>
<comment type="subcellular location">
    <subcellularLocation>
        <location evidence="1">Membrane</location>
        <topology evidence="1">Multi-pass membrane protein</topology>
    </subcellularLocation>
</comment>
<dbReference type="PANTHER" id="PTHR10556:SF43">
    <property type="entry name" value="STEROID 5-ALPHA-REDUCTASE DET2"/>
    <property type="match status" value="1"/>
</dbReference>
<keyword evidence="9" id="KW-1185">Reference proteome</keyword>
<evidence type="ECO:0000313" key="8">
    <source>
        <dbReference type="EMBL" id="EDO43991.1"/>
    </source>
</evidence>
<organism evidence="8 9">
    <name type="scientific">Nematostella vectensis</name>
    <name type="common">Starlet sea anemone</name>
    <dbReference type="NCBI Taxonomy" id="45351"/>
    <lineage>
        <taxon>Eukaryota</taxon>
        <taxon>Metazoa</taxon>
        <taxon>Cnidaria</taxon>
        <taxon>Anthozoa</taxon>
        <taxon>Hexacorallia</taxon>
        <taxon>Actiniaria</taxon>
        <taxon>Edwardsiidae</taxon>
        <taxon>Nematostella</taxon>
    </lineage>
</organism>
<dbReference type="FunFam" id="1.20.120.1630:FF:000029">
    <property type="entry name" value="Predicted protein"/>
    <property type="match status" value="1"/>
</dbReference>
<dbReference type="GO" id="GO:0016020">
    <property type="term" value="C:membrane"/>
    <property type="evidence" value="ECO:0007669"/>
    <property type="project" value="UniProtKB-SubCell"/>
</dbReference>
<gene>
    <name evidence="8" type="ORF">NEMVEDRAFT_v1g203509</name>
</gene>
<dbReference type="eggNOG" id="KOG1638">
    <property type="taxonomic scope" value="Eukaryota"/>
</dbReference>
<dbReference type="Gene3D" id="1.20.120.1630">
    <property type="match status" value="1"/>
</dbReference>
<feature type="transmembrane region" description="Helical" evidence="6">
    <location>
        <begin position="20"/>
        <end position="36"/>
    </location>
</feature>
<evidence type="ECO:0000256" key="6">
    <source>
        <dbReference type="SAM" id="Phobius"/>
    </source>
</evidence>
<dbReference type="InParanoid" id="A7RX92"/>
<evidence type="ECO:0000256" key="4">
    <source>
        <dbReference type="ARBA" id="ARBA00022989"/>
    </source>
</evidence>
<evidence type="ECO:0000256" key="3">
    <source>
        <dbReference type="ARBA" id="ARBA00022692"/>
    </source>
</evidence>
<keyword evidence="3 6" id="KW-0812">Transmembrane</keyword>
<dbReference type="PhylomeDB" id="A7RX92"/>
<keyword evidence="5 6" id="KW-0472">Membrane</keyword>
<keyword evidence="4 6" id="KW-1133">Transmembrane helix</keyword>
<sequence length="127" mass="14798">MKYSSPKTPVGDYYMDPRFILGAALFLLGFCINRYADIKLRMLRPDESSGYAVPKGGPFELVSCPNYFGEMLEWFGWALCTWSAAGLVWFLFGCGTFIPRAMHNHKWYKDRFPDYPQKRRALIPFLY</sequence>
<evidence type="ECO:0000313" key="9">
    <source>
        <dbReference type="Proteomes" id="UP000001593"/>
    </source>
</evidence>
<dbReference type="Proteomes" id="UP000001593">
    <property type="component" value="Unassembled WGS sequence"/>
</dbReference>
<dbReference type="GO" id="GO:0016627">
    <property type="term" value="F:oxidoreductase activity, acting on the CH-CH group of donors"/>
    <property type="evidence" value="ECO:0007669"/>
    <property type="project" value="InterPro"/>
</dbReference>
<comment type="similarity">
    <text evidence="2">Belongs to the steroid 5-alpha reductase family.</text>
</comment>
<dbReference type="PANTHER" id="PTHR10556">
    <property type="entry name" value="3-OXO-5-ALPHA-STEROID 4-DEHYDROGENASE"/>
    <property type="match status" value="1"/>
</dbReference>
<dbReference type="GO" id="GO:0006629">
    <property type="term" value="P:lipid metabolic process"/>
    <property type="evidence" value="ECO:0007669"/>
    <property type="project" value="InterPro"/>
</dbReference>
<dbReference type="GO" id="GO:0016491">
    <property type="term" value="F:oxidoreductase activity"/>
    <property type="evidence" value="ECO:0000318"/>
    <property type="project" value="GO_Central"/>
</dbReference>
<dbReference type="Pfam" id="PF02544">
    <property type="entry name" value="Steroid_dh"/>
    <property type="match status" value="1"/>
</dbReference>
<evidence type="ECO:0000256" key="2">
    <source>
        <dbReference type="ARBA" id="ARBA00007742"/>
    </source>
</evidence>
<protein>
    <recommendedName>
        <fullName evidence="7">3-oxo-5-alpha-steroid 4-dehydrogenase C-terminal domain-containing protein</fullName>
    </recommendedName>
</protein>
<accession>A7RX92</accession>
<dbReference type="InterPro" id="IPR001104">
    <property type="entry name" value="3-oxo-5_a-steroid_4-DH_C"/>
</dbReference>
<evidence type="ECO:0000256" key="5">
    <source>
        <dbReference type="ARBA" id="ARBA00023136"/>
    </source>
</evidence>
<proteinExistence type="inferred from homology"/>
<dbReference type="InterPro" id="IPR039357">
    <property type="entry name" value="SRD5A/TECR"/>
</dbReference>
<dbReference type="EMBL" id="DS469549">
    <property type="protein sequence ID" value="EDO43991.1"/>
    <property type="molecule type" value="Genomic_DNA"/>
</dbReference>
<dbReference type="OMA" id="CINRYAD"/>
<dbReference type="PROSITE" id="PS50244">
    <property type="entry name" value="S5A_REDUCTASE"/>
    <property type="match status" value="1"/>
</dbReference>
<dbReference type="HOGENOM" id="CLU_065395_3_1_1"/>
<reference evidence="8 9" key="1">
    <citation type="journal article" date="2007" name="Science">
        <title>Sea anemone genome reveals ancestral eumetazoan gene repertoire and genomic organization.</title>
        <authorList>
            <person name="Putnam N.H."/>
            <person name="Srivastava M."/>
            <person name="Hellsten U."/>
            <person name="Dirks B."/>
            <person name="Chapman J."/>
            <person name="Salamov A."/>
            <person name="Terry A."/>
            <person name="Shapiro H."/>
            <person name="Lindquist E."/>
            <person name="Kapitonov V.V."/>
            <person name="Jurka J."/>
            <person name="Genikhovich G."/>
            <person name="Grigoriev I.V."/>
            <person name="Lucas S.M."/>
            <person name="Steele R.E."/>
            <person name="Finnerty J.R."/>
            <person name="Technau U."/>
            <person name="Martindale M.Q."/>
            <person name="Rokhsar D.S."/>
        </authorList>
    </citation>
    <scope>NUCLEOTIDE SEQUENCE [LARGE SCALE GENOMIC DNA]</scope>
    <source>
        <strain evidence="9">CH2 X CH6</strain>
    </source>
</reference>
<evidence type="ECO:0000259" key="7">
    <source>
        <dbReference type="Pfam" id="PF02544"/>
    </source>
</evidence>
<dbReference type="AlphaFoldDB" id="A7RX92"/>
<feature type="transmembrane region" description="Helical" evidence="6">
    <location>
        <begin position="74"/>
        <end position="98"/>
    </location>
</feature>